<dbReference type="InterPro" id="IPR052394">
    <property type="entry name" value="LRR-containing"/>
</dbReference>
<dbReference type="EMBL" id="UYJE01007249">
    <property type="protein sequence ID" value="VDI53007.1"/>
    <property type="molecule type" value="Genomic_DNA"/>
</dbReference>
<accession>A0A8B6FUD6</accession>
<dbReference type="Gene3D" id="3.80.10.10">
    <property type="entry name" value="Ribonuclease Inhibitor"/>
    <property type="match status" value="1"/>
</dbReference>
<feature type="compositionally biased region" description="Polar residues" evidence="1">
    <location>
        <begin position="1"/>
        <end position="20"/>
    </location>
</feature>
<dbReference type="Pfam" id="PF13516">
    <property type="entry name" value="LRR_6"/>
    <property type="match status" value="4"/>
</dbReference>
<gene>
    <name evidence="2" type="ORF">MGAL_10B020161</name>
</gene>
<dbReference type="SUPFAM" id="SSF52047">
    <property type="entry name" value="RNI-like"/>
    <property type="match status" value="1"/>
</dbReference>
<evidence type="ECO:0000256" key="1">
    <source>
        <dbReference type="SAM" id="MobiDB-lite"/>
    </source>
</evidence>
<organism evidence="2 3">
    <name type="scientific">Mytilus galloprovincialis</name>
    <name type="common">Mediterranean mussel</name>
    <dbReference type="NCBI Taxonomy" id="29158"/>
    <lineage>
        <taxon>Eukaryota</taxon>
        <taxon>Metazoa</taxon>
        <taxon>Spiralia</taxon>
        <taxon>Lophotrochozoa</taxon>
        <taxon>Mollusca</taxon>
        <taxon>Bivalvia</taxon>
        <taxon>Autobranchia</taxon>
        <taxon>Pteriomorphia</taxon>
        <taxon>Mytilida</taxon>
        <taxon>Mytiloidea</taxon>
        <taxon>Mytilidae</taxon>
        <taxon>Mytilinae</taxon>
        <taxon>Mytilus</taxon>
    </lineage>
</organism>
<dbReference type="SMART" id="SM00368">
    <property type="entry name" value="LRR_RI"/>
    <property type="match status" value="7"/>
</dbReference>
<dbReference type="PANTHER" id="PTHR24114:SF50">
    <property type="entry name" value="RNI-LIKE PROTEIN"/>
    <property type="match status" value="1"/>
</dbReference>
<feature type="compositionally biased region" description="Basic and acidic residues" evidence="1">
    <location>
        <begin position="567"/>
        <end position="587"/>
    </location>
</feature>
<sequence>MTSFVQVTSSAPSNNNNNKIKTVRQKRSSILSPLPEDSDEEEPQAPKPPTLDDFIPTGQGVFLTEGDDSFGDDNGNGQEVCSDEITLNGLNGDCFIDNEFLDGEFVSDDSSVQSTDEDYDTDLEVNEEEWLHPSKNDYHDTTGKKKYMKVCSDMGIHPVSYIVNNLEQKELKLRFHGLDQLSIKAISIPLETNTNVEILNLQGNGIDPLGARCLCRVLRENLFLTEVVLSENKIGTEGAIALCQFLKGNRNLIKVDLTDNEIGDSAGQSFYEVLKGNKSLKELLLGNNHFEENAATWFGDGLSENDTLEVIDLGWNPWKTRGAVCLAEGLAENVGLRRVRFVMAGLGKLGAQSLMDALLHNRTLQELDISYNRIPVEGANCIASGLKTNDTLKILKIGNNPFDADGAMVILEAVESNETCAINLLDFSNIMVKIEFKKIQDRLMTERNMKITNEGVLPDTQTDPETFAKMTAFRKDPIEAFKRHVYNCGVNMCDVFNVDNDLKLSVVDFKDLIKGAGIDIQGQHFSFLMRVLEENGNVNYWRLFDKNSNDEVMESGNPGKPRVTIKIVEEPRPKGKKSAKDRSESAKSTKKKKSKDKTKKK</sequence>
<name>A0A8B6FUD6_MYTGA</name>
<proteinExistence type="predicted"/>
<dbReference type="AlphaFoldDB" id="A0A8B6FUD6"/>
<dbReference type="PANTHER" id="PTHR24114">
    <property type="entry name" value="LEUCINE RICH REPEAT FAMILY PROTEIN"/>
    <property type="match status" value="1"/>
</dbReference>
<feature type="compositionally biased region" description="Basic residues" evidence="1">
    <location>
        <begin position="588"/>
        <end position="601"/>
    </location>
</feature>
<evidence type="ECO:0000313" key="3">
    <source>
        <dbReference type="Proteomes" id="UP000596742"/>
    </source>
</evidence>
<dbReference type="InterPro" id="IPR001611">
    <property type="entry name" value="Leu-rich_rpt"/>
</dbReference>
<reference evidence="2" key="1">
    <citation type="submission" date="2018-11" db="EMBL/GenBank/DDBJ databases">
        <authorList>
            <person name="Alioto T."/>
            <person name="Alioto T."/>
        </authorList>
    </citation>
    <scope>NUCLEOTIDE SEQUENCE</scope>
</reference>
<dbReference type="InterPro" id="IPR032675">
    <property type="entry name" value="LRR_dom_sf"/>
</dbReference>
<evidence type="ECO:0000313" key="2">
    <source>
        <dbReference type="EMBL" id="VDI53007.1"/>
    </source>
</evidence>
<feature type="region of interest" description="Disordered" evidence="1">
    <location>
        <begin position="549"/>
        <end position="601"/>
    </location>
</feature>
<dbReference type="Proteomes" id="UP000596742">
    <property type="component" value="Unassembled WGS sequence"/>
</dbReference>
<feature type="region of interest" description="Disordered" evidence="1">
    <location>
        <begin position="1"/>
        <end position="76"/>
    </location>
</feature>
<dbReference type="OrthoDB" id="76105at2759"/>
<comment type="caution">
    <text evidence="2">The sequence shown here is derived from an EMBL/GenBank/DDBJ whole genome shotgun (WGS) entry which is preliminary data.</text>
</comment>
<protein>
    <submittedName>
        <fullName evidence="2">Uncharacterized protein</fullName>
    </submittedName>
</protein>
<keyword evidence="3" id="KW-1185">Reference proteome</keyword>